<dbReference type="Gene3D" id="1.10.4100.10">
    <property type="entry name" value="2-methylcitrate dehydratase PrpD"/>
    <property type="match status" value="1"/>
</dbReference>
<comment type="similarity">
    <text evidence="1">Belongs to the PrpD family.</text>
</comment>
<evidence type="ECO:0000256" key="1">
    <source>
        <dbReference type="ARBA" id="ARBA00006174"/>
    </source>
</evidence>
<dbReference type="GO" id="GO:0016829">
    <property type="term" value="F:lyase activity"/>
    <property type="evidence" value="ECO:0007669"/>
    <property type="project" value="InterPro"/>
</dbReference>
<evidence type="ECO:0000313" key="5">
    <source>
        <dbReference type="Proteomes" id="UP000198615"/>
    </source>
</evidence>
<organism evidence="4 5">
    <name type="scientific">Thalassobaculum litoreum DSM 18839</name>
    <dbReference type="NCBI Taxonomy" id="1123362"/>
    <lineage>
        <taxon>Bacteria</taxon>
        <taxon>Pseudomonadati</taxon>
        <taxon>Pseudomonadota</taxon>
        <taxon>Alphaproteobacteria</taxon>
        <taxon>Rhodospirillales</taxon>
        <taxon>Thalassobaculaceae</taxon>
        <taxon>Thalassobaculum</taxon>
    </lineage>
</organism>
<dbReference type="Gene3D" id="3.30.1330.120">
    <property type="entry name" value="2-methylcitrate dehydratase PrpD"/>
    <property type="match status" value="1"/>
</dbReference>
<evidence type="ECO:0000259" key="2">
    <source>
        <dbReference type="Pfam" id="PF03972"/>
    </source>
</evidence>
<name>A0A8G2BLV1_9PROT</name>
<comment type="caution">
    <text evidence="4">The sequence shown here is derived from an EMBL/GenBank/DDBJ whole genome shotgun (WGS) entry which is preliminary data.</text>
</comment>
<reference evidence="4 5" key="1">
    <citation type="submission" date="2016-10" db="EMBL/GenBank/DDBJ databases">
        <authorList>
            <person name="Varghese N."/>
            <person name="Submissions S."/>
        </authorList>
    </citation>
    <scope>NUCLEOTIDE SEQUENCE [LARGE SCALE GENOMIC DNA]</scope>
    <source>
        <strain evidence="4 5">DSM 18839</strain>
    </source>
</reference>
<dbReference type="InterPro" id="IPR042188">
    <property type="entry name" value="MmgE/PrpD_sf_2"/>
</dbReference>
<dbReference type="RefSeq" id="WP_093151529.1">
    <property type="nucleotide sequence ID" value="NZ_FNBW01000009.1"/>
</dbReference>
<dbReference type="InterPro" id="IPR045337">
    <property type="entry name" value="MmgE_PrpD_C"/>
</dbReference>
<dbReference type="EMBL" id="FNBW01000009">
    <property type="protein sequence ID" value="SDG01975.1"/>
    <property type="molecule type" value="Genomic_DNA"/>
</dbReference>
<dbReference type="PANTHER" id="PTHR16943">
    <property type="entry name" value="2-METHYLCITRATE DEHYDRATASE-RELATED"/>
    <property type="match status" value="1"/>
</dbReference>
<evidence type="ECO:0000313" key="4">
    <source>
        <dbReference type="EMBL" id="SDG01975.1"/>
    </source>
</evidence>
<protein>
    <submittedName>
        <fullName evidence="4">2-methylcitrate dehydratase PrpD</fullName>
    </submittedName>
</protein>
<dbReference type="InterPro" id="IPR005656">
    <property type="entry name" value="MmgE_PrpD"/>
</dbReference>
<evidence type="ECO:0000259" key="3">
    <source>
        <dbReference type="Pfam" id="PF19305"/>
    </source>
</evidence>
<gene>
    <name evidence="4" type="ORF">SAMN05660686_03064</name>
</gene>
<dbReference type="InterPro" id="IPR036148">
    <property type="entry name" value="MmgE/PrpD_sf"/>
</dbReference>
<dbReference type="Pfam" id="PF19305">
    <property type="entry name" value="MmgE_PrpD_C"/>
    <property type="match status" value="1"/>
</dbReference>
<dbReference type="InterPro" id="IPR042183">
    <property type="entry name" value="MmgE/PrpD_sf_1"/>
</dbReference>
<keyword evidence="5" id="KW-1185">Reference proteome</keyword>
<sequence length="459" mass="48511">MASIHAAETATATAPTRALADWIASVPGDAVDPRALRWARHCLMDWIGVTVAGAGDPLVAILLDEALADGGAGDIPLVGLSQTLRPSDAILVNGAAGHALDFDDVNRAMHGHPTVAVLPAVLTAAIVEGRSLEDALRSFVIGYEVACRVGDMTGDGHYDTGWHATATVGTFGAAAGVCHLLGLDAERTAHALGLATTLTSGLKSQFGTMGKPLHAGRAAQNGTKAARWAARGFVSRPDGLECVQGFWETQGPDAAPYDMNWVPGDRFLIERNLFKFHAACYMTHSSIEANRTLRARHDIDPVQVKKVTLKVSEGSLRMCNIPEPETGLQVKFSLRHTAALALAGRNTGAVDTFSDAVANEPDLIALRRRVEVQPVKIDRSEASKAEVIVELEDGRVLHEIHDVGVPATDLEDQEAKLSDKFATLVVPLLGATRAEALRRTALAATGADPRSLLAATQPG</sequence>
<dbReference type="AlphaFoldDB" id="A0A8G2BLV1"/>
<feature type="domain" description="MmgE/PrpD C-terminal" evidence="3">
    <location>
        <begin position="277"/>
        <end position="439"/>
    </location>
</feature>
<dbReference type="PANTHER" id="PTHR16943:SF8">
    <property type="entry name" value="2-METHYLCITRATE DEHYDRATASE"/>
    <property type="match status" value="1"/>
</dbReference>
<dbReference type="OrthoDB" id="9795089at2"/>
<dbReference type="Pfam" id="PF03972">
    <property type="entry name" value="MmgE_PrpD_N"/>
    <property type="match status" value="1"/>
</dbReference>
<accession>A0A8G2BLV1</accession>
<dbReference type="Proteomes" id="UP000198615">
    <property type="component" value="Unassembled WGS sequence"/>
</dbReference>
<proteinExistence type="inferred from homology"/>
<dbReference type="SUPFAM" id="SSF103378">
    <property type="entry name" value="2-methylcitrate dehydratase PrpD"/>
    <property type="match status" value="1"/>
</dbReference>
<dbReference type="InterPro" id="IPR045336">
    <property type="entry name" value="MmgE_PrpD_N"/>
</dbReference>
<feature type="domain" description="MmgE/PrpD N-terminal" evidence="2">
    <location>
        <begin position="18"/>
        <end position="248"/>
    </location>
</feature>